<comment type="caution">
    <text evidence="1">The sequence shown here is derived from an EMBL/GenBank/DDBJ whole genome shotgun (WGS) entry which is preliminary data.</text>
</comment>
<evidence type="ECO:0000313" key="1">
    <source>
        <dbReference type="EMBL" id="KAK7258986.1"/>
    </source>
</evidence>
<reference evidence="1 2" key="1">
    <citation type="submission" date="2024-01" db="EMBL/GenBank/DDBJ databases">
        <title>The genomes of 5 underutilized Papilionoideae crops provide insights into root nodulation and disease resistanc.</title>
        <authorList>
            <person name="Yuan L."/>
        </authorList>
    </citation>
    <scope>NUCLEOTIDE SEQUENCE [LARGE SCALE GENOMIC DNA]</scope>
    <source>
        <strain evidence="1">ZHUSHIDOU_FW_LH</strain>
        <tissue evidence="1">Leaf</tissue>
    </source>
</reference>
<dbReference type="AlphaFoldDB" id="A0AAN9I3E3"/>
<name>A0AAN9I3E3_CROPI</name>
<accession>A0AAN9I3E3</accession>
<protein>
    <submittedName>
        <fullName evidence="1">Uncharacterized protein</fullName>
    </submittedName>
</protein>
<proteinExistence type="predicted"/>
<keyword evidence="2" id="KW-1185">Reference proteome</keyword>
<sequence>MDEFWVVEFLERSLQLHRYREYPEYRAYITPVFFCDDWLNLYLDNFGMHSDSNTYQQNKDISIHSALLCCRKLFVSTAAI</sequence>
<organism evidence="1 2">
    <name type="scientific">Crotalaria pallida</name>
    <name type="common">Smooth rattlebox</name>
    <name type="synonym">Crotalaria striata</name>
    <dbReference type="NCBI Taxonomy" id="3830"/>
    <lineage>
        <taxon>Eukaryota</taxon>
        <taxon>Viridiplantae</taxon>
        <taxon>Streptophyta</taxon>
        <taxon>Embryophyta</taxon>
        <taxon>Tracheophyta</taxon>
        <taxon>Spermatophyta</taxon>
        <taxon>Magnoliopsida</taxon>
        <taxon>eudicotyledons</taxon>
        <taxon>Gunneridae</taxon>
        <taxon>Pentapetalae</taxon>
        <taxon>rosids</taxon>
        <taxon>fabids</taxon>
        <taxon>Fabales</taxon>
        <taxon>Fabaceae</taxon>
        <taxon>Papilionoideae</taxon>
        <taxon>50 kb inversion clade</taxon>
        <taxon>genistoids sensu lato</taxon>
        <taxon>core genistoids</taxon>
        <taxon>Crotalarieae</taxon>
        <taxon>Crotalaria</taxon>
    </lineage>
</organism>
<dbReference type="Proteomes" id="UP001372338">
    <property type="component" value="Unassembled WGS sequence"/>
</dbReference>
<gene>
    <name evidence="1" type="ORF">RIF29_24580</name>
</gene>
<evidence type="ECO:0000313" key="2">
    <source>
        <dbReference type="Proteomes" id="UP001372338"/>
    </source>
</evidence>
<dbReference type="EMBL" id="JAYWIO010000005">
    <property type="protein sequence ID" value="KAK7258986.1"/>
    <property type="molecule type" value="Genomic_DNA"/>
</dbReference>